<evidence type="ECO:0000313" key="2">
    <source>
        <dbReference type="Proteomes" id="UP000695802"/>
    </source>
</evidence>
<accession>A0ABS3B9J1</accession>
<keyword evidence="2" id="KW-1185">Reference proteome</keyword>
<dbReference type="Proteomes" id="UP000695802">
    <property type="component" value="Unassembled WGS sequence"/>
</dbReference>
<evidence type="ECO:0000313" key="1">
    <source>
        <dbReference type="EMBL" id="MBN6104275.1"/>
    </source>
</evidence>
<organism evidence="1 2">
    <name type="scientific">Xanthomonas bonasiae</name>
    <dbReference type="NCBI Taxonomy" id="2810351"/>
    <lineage>
        <taxon>Bacteria</taxon>
        <taxon>Pseudomonadati</taxon>
        <taxon>Pseudomonadota</taxon>
        <taxon>Gammaproteobacteria</taxon>
        <taxon>Lysobacterales</taxon>
        <taxon>Lysobacteraceae</taxon>
        <taxon>Xanthomonas</taxon>
    </lineage>
</organism>
<sequence>MPAFHKALPGCTHYVLSPLRLRDLASLLDNLMQDIGISARPTGATSMALHDHPTFDWVQLPEGRARFSGGVRGIMDERRHETFAVEVDGEEYFGEIRRAFLPNHNDYNIEVVSFGYGRDGDIGMPMLGACRVFTTAEIHAVQTLIVRLIAAGTHFSNRPTLLNEHPNAHFIGEVFFRYGWALAMDDGLRHE</sequence>
<reference evidence="1 2" key="1">
    <citation type="submission" date="2021-02" db="EMBL/GenBank/DDBJ databases">
        <title>Taxonomically Unique Crown Gall-Associated Xanthomonas Stains Have Deficiency in Virulence Repertories.</title>
        <authorList>
            <person name="Mafakheri H."/>
            <person name="Taghavi S.M."/>
            <person name="Dimkic I."/>
            <person name="Nemanja K."/>
            <person name="Osdaghi E."/>
        </authorList>
    </citation>
    <scope>NUCLEOTIDE SEQUENCE [LARGE SCALE GENOMIC DNA]</scope>
    <source>
        <strain evidence="1 2">FX4</strain>
    </source>
</reference>
<proteinExistence type="predicted"/>
<protein>
    <submittedName>
        <fullName evidence="1">Uncharacterized protein</fullName>
    </submittedName>
</protein>
<gene>
    <name evidence="1" type="ORF">JR064_19100</name>
</gene>
<comment type="caution">
    <text evidence="1">The sequence shown here is derived from an EMBL/GenBank/DDBJ whole genome shotgun (WGS) entry which is preliminary data.</text>
</comment>
<dbReference type="EMBL" id="JAFIWB010000027">
    <property type="protein sequence ID" value="MBN6104275.1"/>
    <property type="molecule type" value="Genomic_DNA"/>
</dbReference>
<dbReference type="RefSeq" id="WP_206230755.1">
    <property type="nucleotide sequence ID" value="NZ_JAFIWB010000027.1"/>
</dbReference>
<name>A0ABS3B9J1_9XANT</name>